<dbReference type="Gramene" id="Manes.01G093800.1.v8.1">
    <property type="protein sequence ID" value="Manes.01G093800.1.v8.1.CDS.1"/>
    <property type="gene ID" value="Manes.01G093800.v8.1"/>
</dbReference>
<dbReference type="AlphaFoldDB" id="A0A2C9WJB2"/>
<dbReference type="InterPro" id="IPR023213">
    <property type="entry name" value="CAT-like_dom_sf"/>
</dbReference>
<dbReference type="STRING" id="3983.A0A2C9WJB2"/>
<evidence type="ECO:0000256" key="2">
    <source>
        <dbReference type="ARBA" id="ARBA00023315"/>
    </source>
</evidence>
<dbReference type="SUPFAM" id="SSF52777">
    <property type="entry name" value="CoA-dependent acyltransferases"/>
    <property type="match status" value="1"/>
</dbReference>
<proteinExistence type="predicted"/>
<comment type="caution">
    <text evidence="3">The sequence shown here is derived from an EMBL/GenBank/DDBJ whole genome shotgun (WGS) entry which is preliminary data.</text>
</comment>
<accession>A0A2C9WJB2</accession>
<sequence>MASPDSVRVLEVCQVAAASGSPESATALSLPITFLDARYFKFPPAERIYFFKLHGSTPTFFHSVLVPTLKHSLSQTLRHFLPLAGHLTWPPHSPKPIILYSPNDAVSLTIAESDADLDRLVGDEIREASESCLCVPELPISDTKASVIALQITLFLNKGYSISIAMHHAVVDGKTASMFLKAWAHLCKNTSKGQTFTLSPELTPSFDRSTIKDPDELESFYLNHWVATTKLDSKSNPRSLKLLPNLLGVPPKLVRATFQLSRENIEKLREAVVSYHQHGAAGLQPTREVRLSTFVLTCAFLSVCLVKARGGDANRMVYFLVAADCRSRLDPPISQNYFGNGVFVHDTVIEARTFMEENGVAIIAEKISGIIKGLEKGLFRGAKESHERLRSTGADVQKIGIAGSPRFLYYEEDFGWGKPNKVEIASIDRIHGVSLMESRDGNGGFCFPVCSRPELTGCWFLNHLSSVVFSTVRIIYNQACSFFGYRVLI</sequence>
<evidence type="ECO:0000313" key="3">
    <source>
        <dbReference type="EMBL" id="OAY60198.1"/>
    </source>
</evidence>
<name>A0A2C9WJB2_MANES</name>
<dbReference type="EMBL" id="CM004387">
    <property type="protein sequence ID" value="OAY60198.1"/>
    <property type="molecule type" value="Genomic_DNA"/>
</dbReference>
<evidence type="ECO:0000256" key="1">
    <source>
        <dbReference type="ARBA" id="ARBA00022679"/>
    </source>
</evidence>
<keyword evidence="1" id="KW-0808">Transferase</keyword>
<keyword evidence="2" id="KW-0012">Acyltransferase</keyword>
<evidence type="ECO:0000313" key="4">
    <source>
        <dbReference type="Proteomes" id="UP000091857"/>
    </source>
</evidence>
<dbReference type="Pfam" id="PF02458">
    <property type="entry name" value="Transferase"/>
    <property type="match status" value="1"/>
</dbReference>
<dbReference type="Gene3D" id="3.30.559.10">
    <property type="entry name" value="Chloramphenicol acetyltransferase-like domain"/>
    <property type="match status" value="2"/>
</dbReference>
<dbReference type="InterPro" id="IPR051504">
    <property type="entry name" value="Plant_metabolite_acyltrans"/>
</dbReference>
<reference evidence="4" key="1">
    <citation type="journal article" date="2016" name="Nat. Biotechnol.">
        <title>Sequencing wild and cultivated cassava and related species reveals extensive interspecific hybridization and genetic diversity.</title>
        <authorList>
            <person name="Bredeson J.V."/>
            <person name="Lyons J.B."/>
            <person name="Prochnik S.E."/>
            <person name="Wu G.A."/>
            <person name="Ha C.M."/>
            <person name="Edsinger-Gonzales E."/>
            <person name="Grimwood J."/>
            <person name="Schmutz J."/>
            <person name="Rabbi I.Y."/>
            <person name="Egesi C."/>
            <person name="Nauluvula P."/>
            <person name="Lebot V."/>
            <person name="Ndunguru J."/>
            <person name="Mkamilo G."/>
            <person name="Bart R.S."/>
            <person name="Setter T.L."/>
            <person name="Gleadow R.M."/>
            <person name="Kulakow P."/>
            <person name="Ferguson M.E."/>
            <person name="Rounsley S."/>
            <person name="Rokhsar D.S."/>
        </authorList>
    </citation>
    <scope>NUCLEOTIDE SEQUENCE [LARGE SCALE GENOMIC DNA]</scope>
    <source>
        <strain evidence="4">cv. AM560-2</strain>
    </source>
</reference>
<gene>
    <name evidence="3" type="ORF">MANES_01G093800v8</name>
</gene>
<dbReference type="GO" id="GO:0016747">
    <property type="term" value="F:acyltransferase activity, transferring groups other than amino-acyl groups"/>
    <property type="evidence" value="ECO:0007669"/>
    <property type="project" value="UniProtKB-ARBA"/>
</dbReference>
<dbReference type="PANTHER" id="PTHR31625">
    <property type="match status" value="1"/>
</dbReference>
<protein>
    <submittedName>
        <fullName evidence="3">Uncharacterized protein</fullName>
    </submittedName>
</protein>
<organism evidence="3 4">
    <name type="scientific">Manihot esculenta</name>
    <name type="common">Cassava</name>
    <name type="synonym">Jatropha manihot</name>
    <dbReference type="NCBI Taxonomy" id="3983"/>
    <lineage>
        <taxon>Eukaryota</taxon>
        <taxon>Viridiplantae</taxon>
        <taxon>Streptophyta</taxon>
        <taxon>Embryophyta</taxon>
        <taxon>Tracheophyta</taxon>
        <taxon>Spermatophyta</taxon>
        <taxon>Magnoliopsida</taxon>
        <taxon>eudicotyledons</taxon>
        <taxon>Gunneridae</taxon>
        <taxon>Pentapetalae</taxon>
        <taxon>rosids</taxon>
        <taxon>fabids</taxon>
        <taxon>Malpighiales</taxon>
        <taxon>Euphorbiaceae</taxon>
        <taxon>Crotonoideae</taxon>
        <taxon>Manihoteae</taxon>
        <taxon>Manihot</taxon>
    </lineage>
</organism>
<keyword evidence="4" id="KW-1185">Reference proteome</keyword>
<dbReference type="Proteomes" id="UP000091857">
    <property type="component" value="Chromosome 1"/>
</dbReference>